<name>H8X463_CANO9</name>
<accession>H8X463</accession>
<dbReference type="KEGG" id="cot:CORT_0C06410"/>
<dbReference type="EMBL" id="HE681721">
    <property type="protein sequence ID" value="CCG26015.1"/>
    <property type="molecule type" value="Genomic_DNA"/>
</dbReference>
<proteinExistence type="predicted"/>
<protein>
    <recommendedName>
        <fullName evidence="4">Mitochondrial group I intron splicing factor CCM1</fullName>
    </recommendedName>
</protein>
<dbReference type="eggNOG" id="ENOG502S1M2">
    <property type="taxonomic scope" value="Eukaryota"/>
</dbReference>
<dbReference type="HOGENOM" id="CLU_013751_0_0_1"/>
<dbReference type="AlphaFoldDB" id="H8X463"/>
<evidence type="ECO:0000256" key="1">
    <source>
        <dbReference type="ARBA" id="ARBA00022737"/>
    </source>
</evidence>
<gene>
    <name evidence="2" type="ORF">CORT_0C06410</name>
</gene>
<keyword evidence="1" id="KW-0677">Repeat</keyword>
<dbReference type="InterPro" id="IPR011990">
    <property type="entry name" value="TPR-like_helical_dom_sf"/>
</dbReference>
<evidence type="ECO:0008006" key="4">
    <source>
        <dbReference type="Google" id="ProtNLM"/>
    </source>
</evidence>
<keyword evidence="3" id="KW-1185">Reference proteome</keyword>
<reference evidence="2 3" key="1">
    <citation type="journal article" date="2012" name="PLoS ONE">
        <title>Sequence and analysis of the genome of the pathogenic yeast Candida orthopsilosis.</title>
        <authorList>
            <person name="Riccombeni A."/>
            <person name="Vidanes G."/>
            <person name="Proux-Wera E."/>
            <person name="Wolfe K.H."/>
            <person name="Butler G."/>
        </authorList>
    </citation>
    <scope>NUCLEOTIDE SEQUENCE [LARGE SCALE GENOMIC DNA]</scope>
    <source>
        <strain evidence="2 3">Co 90-125</strain>
    </source>
</reference>
<dbReference type="RefSeq" id="XP_003868919.1">
    <property type="nucleotide sequence ID" value="XM_003868871.1"/>
</dbReference>
<dbReference type="PANTHER" id="PTHR47932">
    <property type="entry name" value="ATPASE EXPRESSION PROTEIN 3"/>
    <property type="match status" value="1"/>
</dbReference>
<evidence type="ECO:0000313" key="2">
    <source>
        <dbReference type="EMBL" id="CCG26015.1"/>
    </source>
</evidence>
<organism evidence="2 3">
    <name type="scientific">Candida orthopsilosis (strain 90-125)</name>
    <name type="common">Yeast</name>
    <dbReference type="NCBI Taxonomy" id="1136231"/>
    <lineage>
        <taxon>Eukaryota</taxon>
        <taxon>Fungi</taxon>
        <taxon>Dikarya</taxon>
        <taxon>Ascomycota</taxon>
        <taxon>Saccharomycotina</taxon>
        <taxon>Pichiomycetes</taxon>
        <taxon>Debaryomycetaceae</taxon>
        <taxon>Candida/Lodderomyces clade</taxon>
        <taxon>Candida</taxon>
    </lineage>
</organism>
<sequence>MYKKTEKKNSVVKNQCILKSSTKTMIPHFHRTLLPRLRSRHLGWRVITRSISIPAKQSKVVIEEPQSYQNPITQQYHDEFTTYLTDTKVPNKLLKKLIYSKIESLVEQPVGFEGVDLLNYVLKNINKNRSDEQIPLKLSIKIFDRMYEHLLRARPDFLERLLRQLIANVNKLPDQTLILVLDFISRQQVNVEEIYHRLEFRINDEFMANYIKHLKNQNRLNFGVFESMSKIRVTDSFVFGLNNYVEGLFGNNIPEVHCYDDLEKSLDRVQMLISDVIENIDVQKSSIPAVFTIFKLNEEFLQVSTSSQAEVARRKLLYGLASRNSEVIDSLKESTDQDDILIESLLFSARKDDVKFCNTLIEHVVNDSKYTLALQVEAKLMSEVLLQSDLEAILKSEDISKESFESVIQAVSKSHPGLTSYAYDYYRQNGLQPSAKVFKSMLDSAISENDYHLAFKIFNDSTTYIQWPDHFDDLTISKTLNDLIQCVVSNISIRDSFLMFRKIKAQLQQQINIDSINVLATAMLEANLVGDTLEMLKRELPKIKGEKLRLPIDKPFGYKYLKLFDTLHTYAITNTFDKSVTNNWYLFTHLYKYFHIPADRILPTLKFFCQHERWNGALLIFNKMVDQYQLHGDHSFQPPSLEIYKYLLNEFGDKLYEEGVIQLHDWLKMDTNIPRVGLELTNVIMNAYCNLQDVAKVRDLFIAASINDKVDEESAVIMIKAYTYNDLHYVEKFWDNLSKFGLIPNYDMYKQYLIAYAYYGKTENAFELVEKIDDYDLNVNEDLLLNLHNYCYIEDKQQEIKEWARTNHPKLWGNVENSGLLVEATGYKPHEHFLVDGSTEEKQKLIDK</sequence>
<evidence type="ECO:0000313" key="3">
    <source>
        <dbReference type="Proteomes" id="UP000005018"/>
    </source>
</evidence>
<dbReference type="Gene3D" id="1.25.40.10">
    <property type="entry name" value="Tetratricopeptide repeat domain"/>
    <property type="match status" value="1"/>
</dbReference>
<dbReference type="Proteomes" id="UP000005018">
    <property type="component" value="Chromosome 3"/>
</dbReference>
<dbReference type="GeneID" id="14539369"/>
<dbReference type="PANTHER" id="PTHR47932:SF44">
    <property type="entry name" value="MIOREX COMPLEX COMPONENT 1"/>
    <property type="match status" value="1"/>
</dbReference>
<dbReference type="OrthoDB" id="185373at2759"/>